<sequence>MTSPNGKIKVLATTHGLNVDCGNVTVARITRLGITPQPDDTTALCILGVGKPTTVKADYYMLSGKKRHCTNQANEYRLNLGKSPSQGLGITLIVRLYNDGLAFRYATNMNHGTMRGEQTTFDLSQGTPRWMMKWTDSYEEFYPKTTDGWSQDNNRRWAFPVLTNPHSGVWTLLTEADIHDYNSAACLYNTQAPNLYRIVPDKNDSLVSGPWMSPWRVMIIGSIADVVESTLVTDVAPPSTFTDNTWIHPGMVSWIYWAHNHGSKDFQIVKQYIDMAATMHLPYVLIDAEWDEMDNGGNVEDALRYAHEKGVKPLLWYNSCCGWVNGAPGPKWRLNAPEKREKEFAWCEKMGVAGVKIDFFGGDTQPVMRYCIDLLNDAARHHLLVNFHGATLPRGWQRTFPNLLSTEAVYGAEWYNNRATLTNRAAGHNATLPFTRNVVGPMDYTPCAFSNSQHPHITTDAHEVALTVLFESALQHLADRPESFLQKKYKQVCDFLGTVPTTWDDTKLLTGYPAHHVVMARRKAHTWYVAGINGTDEKLGLTVDLSSLQLKGRHTCRLLTDGSLSFKKVKPLNTRTVKCAPRGGFVMIIE</sequence>
<dbReference type="PANTHER" id="PTHR35803:SF2">
    <property type="entry name" value="RETAINING ALPHA-GALACTOSIDASE"/>
    <property type="match status" value="1"/>
</dbReference>
<keyword evidence="4" id="KW-0106">Calcium</keyword>
<dbReference type="Gene3D" id="2.60.40.1180">
    <property type="entry name" value="Golgi alpha-mannosidase II"/>
    <property type="match status" value="1"/>
</dbReference>
<name>A0A7K0KFK0_9BACT</name>
<accession>A0A7K0KFK0</accession>
<protein>
    <submittedName>
        <fullName evidence="9">Glycoside hydrolase family 97 protein</fullName>
    </submittedName>
</protein>
<feature type="domain" description="Glycosyl-hydrolase 97 N-terminal" evidence="7">
    <location>
        <begin position="2"/>
        <end position="238"/>
    </location>
</feature>
<dbReference type="SUPFAM" id="SSF51445">
    <property type="entry name" value="(Trans)glycosidases"/>
    <property type="match status" value="1"/>
</dbReference>
<dbReference type="InterPro" id="IPR017853">
    <property type="entry name" value="GH"/>
</dbReference>
<comment type="cofactor">
    <cofactor evidence="1">
        <name>Ca(2+)</name>
        <dbReference type="ChEBI" id="CHEBI:29108"/>
    </cofactor>
</comment>
<proteinExistence type="predicted"/>
<dbReference type="InterPro" id="IPR013780">
    <property type="entry name" value="Glyco_hydro_b"/>
</dbReference>
<dbReference type="Proteomes" id="UP000438914">
    <property type="component" value="Unassembled WGS sequence"/>
</dbReference>
<keyword evidence="10" id="KW-1185">Reference proteome</keyword>
<evidence type="ECO:0000259" key="6">
    <source>
        <dbReference type="Pfam" id="PF10566"/>
    </source>
</evidence>
<comment type="caution">
    <text evidence="9">The sequence shown here is derived from an EMBL/GenBank/DDBJ whole genome shotgun (WGS) entry which is preliminary data.</text>
</comment>
<keyword evidence="5" id="KW-0326">Glycosidase</keyword>
<organism evidence="9 10">
    <name type="scientific">Hallella mizrahii</name>
    <dbReference type="NCBI Taxonomy" id="2606637"/>
    <lineage>
        <taxon>Bacteria</taxon>
        <taxon>Pseudomonadati</taxon>
        <taxon>Bacteroidota</taxon>
        <taxon>Bacteroidia</taxon>
        <taxon>Bacteroidales</taxon>
        <taxon>Prevotellaceae</taxon>
        <taxon>Hallella</taxon>
    </lineage>
</organism>
<dbReference type="EMBL" id="VUNG01000018">
    <property type="protein sequence ID" value="MST84634.1"/>
    <property type="molecule type" value="Genomic_DNA"/>
</dbReference>
<comment type="subunit">
    <text evidence="2">Monomer.</text>
</comment>
<dbReference type="Gene3D" id="3.20.20.70">
    <property type="entry name" value="Aldolase class I"/>
    <property type="match status" value="1"/>
</dbReference>
<dbReference type="Gene3D" id="2.70.98.10">
    <property type="match status" value="1"/>
</dbReference>
<dbReference type="InterPro" id="IPR013785">
    <property type="entry name" value="Aldolase_TIM"/>
</dbReference>
<dbReference type="Pfam" id="PF10566">
    <property type="entry name" value="Glyco_hydro_97"/>
    <property type="match status" value="1"/>
</dbReference>
<dbReference type="InterPro" id="IPR029486">
    <property type="entry name" value="GH97_N"/>
</dbReference>
<evidence type="ECO:0000256" key="2">
    <source>
        <dbReference type="ARBA" id="ARBA00011245"/>
    </source>
</evidence>
<evidence type="ECO:0000259" key="8">
    <source>
        <dbReference type="Pfam" id="PF14509"/>
    </source>
</evidence>
<dbReference type="GO" id="GO:0030246">
    <property type="term" value="F:carbohydrate binding"/>
    <property type="evidence" value="ECO:0007669"/>
    <property type="project" value="InterPro"/>
</dbReference>
<dbReference type="PANTHER" id="PTHR35803">
    <property type="entry name" value="GLUCAN 1,4-ALPHA-GLUCOSIDASE SUSB-RELATED"/>
    <property type="match status" value="1"/>
</dbReference>
<dbReference type="AlphaFoldDB" id="A0A7K0KFK0"/>
<keyword evidence="3 9" id="KW-0378">Hydrolase</keyword>
<evidence type="ECO:0000256" key="3">
    <source>
        <dbReference type="ARBA" id="ARBA00022801"/>
    </source>
</evidence>
<reference evidence="9 10" key="1">
    <citation type="submission" date="2019-08" db="EMBL/GenBank/DDBJ databases">
        <title>In-depth cultivation of the pig gut microbiome towards novel bacterial diversity and tailored functional studies.</title>
        <authorList>
            <person name="Wylensek D."/>
            <person name="Hitch T.C.A."/>
            <person name="Clavel T."/>
        </authorList>
    </citation>
    <scope>NUCLEOTIDE SEQUENCE [LARGE SCALE GENOMIC DNA]</scope>
    <source>
        <strain evidence="9 10">LKV-178-WT-2A</strain>
    </source>
</reference>
<feature type="domain" description="Glycosyl-hydrolase 97 C-terminal oligomerisation" evidence="8">
    <location>
        <begin position="502"/>
        <end position="589"/>
    </location>
</feature>
<evidence type="ECO:0000259" key="7">
    <source>
        <dbReference type="Pfam" id="PF14508"/>
    </source>
</evidence>
<evidence type="ECO:0000256" key="5">
    <source>
        <dbReference type="ARBA" id="ARBA00023295"/>
    </source>
</evidence>
<dbReference type="InterPro" id="IPR029483">
    <property type="entry name" value="GH97_C"/>
</dbReference>
<gene>
    <name evidence="9" type="ORF">FYJ73_08120</name>
</gene>
<feature type="domain" description="Glycosyl-hydrolase 97 catalytic" evidence="6">
    <location>
        <begin position="261"/>
        <end position="409"/>
    </location>
</feature>
<evidence type="ECO:0000313" key="9">
    <source>
        <dbReference type="EMBL" id="MST84634.1"/>
    </source>
</evidence>
<dbReference type="Pfam" id="PF14509">
    <property type="entry name" value="GH97_C"/>
    <property type="match status" value="1"/>
</dbReference>
<evidence type="ECO:0000256" key="1">
    <source>
        <dbReference type="ARBA" id="ARBA00001913"/>
    </source>
</evidence>
<dbReference type="GO" id="GO:0016798">
    <property type="term" value="F:hydrolase activity, acting on glycosyl bonds"/>
    <property type="evidence" value="ECO:0007669"/>
    <property type="project" value="UniProtKB-KW"/>
</dbReference>
<dbReference type="InterPro" id="IPR014718">
    <property type="entry name" value="GH-type_carb-bd"/>
</dbReference>
<dbReference type="Pfam" id="PF14508">
    <property type="entry name" value="GH97_N"/>
    <property type="match status" value="1"/>
</dbReference>
<evidence type="ECO:0000256" key="4">
    <source>
        <dbReference type="ARBA" id="ARBA00022837"/>
    </source>
</evidence>
<dbReference type="InterPro" id="IPR019563">
    <property type="entry name" value="GH97_catalytic"/>
</dbReference>
<dbReference type="InterPro" id="IPR052720">
    <property type="entry name" value="Glycosyl_hydrolase_97"/>
</dbReference>
<evidence type="ECO:0000313" key="10">
    <source>
        <dbReference type="Proteomes" id="UP000438914"/>
    </source>
</evidence>